<dbReference type="GO" id="GO:0017111">
    <property type="term" value="F:ribonucleoside triphosphate phosphatase activity"/>
    <property type="evidence" value="ECO:0007669"/>
    <property type="project" value="InterPro"/>
</dbReference>
<comment type="similarity">
    <text evidence="2 8">Belongs to the Nudix hydrolase family. NudJ subfamily.</text>
</comment>
<dbReference type="Gene3D" id="3.90.79.10">
    <property type="entry name" value="Nucleoside Triphosphate Pyrophosphohydrolase"/>
    <property type="match status" value="1"/>
</dbReference>
<dbReference type="GO" id="GO:0017110">
    <property type="term" value="F:nucleoside diphosphate phosphatase activity"/>
    <property type="evidence" value="ECO:0007669"/>
    <property type="project" value="InterPro"/>
</dbReference>
<sequence>MTFSPHITVASIVEQDGRFLFVREHTSRGIMINQPAGHLEAGETLEQAAVRETLEETGWHVRITAVTGIYLYLAPNGVTYQRLCFAATPLQRQDDAVLDAEIIEPLWLSPAELQAERQQWRSPLVMQCLRDHLAGSCYPLAMLKGIF</sequence>
<dbReference type="InterPro" id="IPR015797">
    <property type="entry name" value="NUDIX_hydrolase-like_dom_sf"/>
</dbReference>
<keyword evidence="5 7" id="KW-0378">Hydrolase</keyword>
<evidence type="ECO:0000313" key="10">
    <source>
        <dbReference type="EMBL" id="TDQ40177.1"/>
    </source>
</evidence>
<dbReference type="PANTHER" id="PTHR43222">
    <property type="entry name" value="NUDIX HYDROLASE 23"/>
    <property type="match status" value="1"/>
</dbReference>
<evidence type="ECO:0000256" key="2">
    <source>
        <dbReference type="ARBA" id="ARBA00007608"/>
    </source>
</evidence>
<dbReference type="AlphaFoldDB" id="A0A4V3D5I4"/>
<reference evidence="10 11" key="1">
    <citation type="submission" date="2019-03" db="EMBL/GenBank/DDBJ databases">
        <title>Genomic Encyclopedia of Type Strains, Phase IV (KMG-IV): sequencing the most valuable type-strain genomes for metagenomic binning, comparative biology and taxonomic classification.</title>
        <authorList>
            <person name="Goeker M."/>
        </authorList>
    </citation>
    <scope>NUCLEOTIDE SEQUENCE [LARGE SCALE GENOMIC DNA]</scope>
    <source>
        <strain evidence="10 11">DSM 28679</strain>
    </source>
</reference>
<comment type="subunit">
    <text evidence="3 8">Monomer.</text>
</comment>
<keyword evidence="6 8" id="KW-0460">Magnesium</keyword>
<evidence type="ECO:0000256" key="4">
    <source>
        <dbReference type="ARBA" id="ARBA00015552"/>
    </source>
</evidence>
<evidence type="ECO:0000256" key="8">
    <source>
        <dbReference type="RuleBase" id="RU364043"/>
    </source>
</evidence>
<evidence type="ECO:0000256" key="5">
    <source>
        <dbReference type="ARBA" id="ARBA00022801"/>
    </source>
</evidence>
<evidence type="ECO:0000259" key="9">
    <source>
        <dbReference type="PROSITE" id="PS51462"/>
    </source>
</evidence>
<dbReference type="InterPro" id="IPR033713">
    <property type="entry name" value="NudJ"/>
</dbReference>
<dbReference type="Pfam" id="PF00293">
    <property type="entry name" value="NUDIX"/>
    <property type="match status" value="1"/>
</dbReference>
<dbReference type="OrthoDB" id="8594221at2"/>
<dbReference type="Proteomes" id="UP000294575">
    <property type="component" value="Unassembled WGS sequence"/>
</dbReference>
<accession>A0A4V3D5I4</accession>
<dbReference type="SUPFAM" id="SSF55811">
    <property type="entry name" value="Nudix"/>
    <property type="match status" value="1"/>
</dbReference>
<dbReference type="InterPro" id="IPR020084">
    <property type="entry name" value="NUDIX_hydrolase_CS"/>
</dbReference>
<comment type="caution">
    <text evidence="10">The sequence shown here is derived from an EMBL/GenBank/DDBJ whole genome shotgun (WGS) entry which is preliminary data.</text>
</comment>
<evidence type="ECO:0000256" key="7">
    <source>
        <dbReference type="RuleBase" id="RU003476"/>
    </source>
</evidence>
<dbReference type="PRINTS" id="PR00502">
    <property type="entry name" value="NUDIXFAMILY"/>
</dbReference>
<organism evidence="10 11">
    <name type="scientific">Thiopseudomonas denitrificans</name>
    <dbReference type="NCBI Taxonomy" id="1501432"/>
    <lineage>
        <taxon>Bacteria</taxon>
        <taxon>Pseudomonadati</taxon>
        <taxon>Pseudomonadota</taxon>
        <taxon>Gammaproteobacteria</taxon>
        <taxon>Pseudomonadales</taxon>
        <taxon>Pseudomonadaceae</taxon>
        <taxon>Thiopseudomonas</taxon>
    </lineage>
</organism>
<dbReference type="EMBL" id="SNYK01000001">
    <property type="protein sequence ID" value="TDQ40177.1"/>
    <property type="molecule type" value="Genomic_DNA"/>
</dbReference>
<dbReference type="CDD" id="cd03675">
    <property type="entry name" value="NUDIX_Hydrolase"/>
    <property type="match status" value="1"/>
</dbReference>
<gene>
    <name evidence="8" type="primary">nudJ</name>
    <name evidence="10" type="ORF">DFQ45_101312</name>
</gene>
<dbReference type="PANTHER" id="PTHR43222:SF11">
    <property type="entry name" value="PHOSPHATASE NUDJ"/>
    <property type="match status" value="1"/>
</dbReference>
<evidence type="ECO:0000256" key="1">
    <source>
        <dbReference type="ARBA" id="ARBA00001946"/>
    </source>
</evidence>
<evidence type="ECO:0000256" key="6">
    <source>
        <dbReference type="ARBA" id="ARBA00022842"/>
    </source>
</evidence>
<proteinExistence type="inferred from homology"/>
<dbReference type="InterPro" id="IPR000086">
    <property type="entry name" value="NUDIX_hydrolase_dom"/>
</dbReference>
<protein>
    <recommendedName>
        <fullName evidence="4 8">Phosphatase NudJ</fullName>
        <ecNumber evidence="8">3.6.1.-</ecNumber>
    </recommendedName>
</protein>
<name>A0A4V3D5I4_9GAMM</name>
<dbReference type="PROSITE" id="PS00893">
    <property type="entry name" value="NUDIX_BOX"/>
    <property type="match status" value="1"/>
</dbReference>
<dbReference type="EC" id="3.6.1.-" evidence="8"/>
<evidence type="ECO:0000256" key="3">
    <source>
        <dbReference type="ARBA" id="ARBA00011245"/>
    </source>
</evidence>
<keyword evidence="11" id="KW-1185">Reference proteome</keyword>
<dbReference type="InterPro" id="IPR020476">
    <property type="entry name" value="Nudix_hydrolase"/>
</dbReference>
<dbReference type="PROSITE" id="PS51462">
    <property type="entry name" value="NUDIX"/>
    <property type="match status" value="1"/>
</dbReference>
<feature type="domain" description="Nudix hydrolase" evidence="9">
    <location>
        <begin position="4"/>
        <end position="130"/>
    </location>
</feature>
<comment type="cofactor">
    <cofactor evidence="1 8">
        <name>Mg(2+)</name>
        <dbReference type="ChEBI" id="CHEBI:18420"/>
    </cofactor>
</comment>
<dbReference type="RefSeq" id="WP_101496873.1">
    <property type="nucleotide sequence ID" value="NZ_LNJZ01000007.1"/>
</dbReference>
<evidence type="ECO:0000313" key="11">
    <source>
        <dbReference type="Proteomes" id="UP000294575"/>
    </source>
</evidence>
<dbReference type="GO" id="GO:0004787">
    <property type="term" value="F:thiamine diphosphate phosphatase activity"/>
    <property type="evidence" value="ECO:0007669"/>
    <property type="project" value="InterPro"/>
</dbReference>